<accession>A0A2P2IWA5</accession>
<evidence type="ECO:0000313" key="1">
    <source>
        <dbReference type="EMBL" id="MBW85487.1"/>
    </source>
</evidence>
<dbReference type="EMBL" id="GGEC01005004">
    <property type="protein sequence ID" value="MBW85487.1"/>
    <property type="molecule type" value="Transcribed_RNA"/>
</dbReference>
<sequence length="11" mass="1364">MELVLKNRECE</sequence>
<name>A0A2P2IWA5_RHIMU</name>
<reference evidence="1" key="1">
    <citation type="submission" date="2018-02" db="EMBL/GenBank/DDBJ databases">
        <title>Rhizophora mucronata_Transcriptome.</title>
        <authorList>
            <person name="Meera S.P."/>
            <person name="Sreeshan A."/>
            <person name="Augustine A."/>
        </authorList>
    </citation>
    <scope>NUCLEOTIDE SEQUENCE</scope>
    <source>
        <tissue evidence="1">Leaf</tissue>
    </source>
</reference>
<proteinExistence type="predicted"/>
<protein>
    <submittedName>
        <fullName evidence="1">Uncharacterized protein</fullName>
    </submittedName>
</protein>
<organism evidence="1">
    <name type="scientific">Rhizophora mucronata</name>
    <name type="common">Asiatic mangrove</name>
    <dbReference type="NCBI Taxonomy" id="61149"/>
    <lineage>
        <taxon>Eukaryota</taxon>
        <taxon>Viridiplantae</taxon>
        <taxon>Streptophyta</taxon>
        <taxon>Embryophyta</taxon>
        <taxon>Tracheophyta</taxon>
        <taxon>Spermatophyta</taxon>
        <taxon>Magnoliopsida</taxon>
        <taxon>eudicotyledons</taxon>
        <taxon>Gunneridae</taxon>
        <taxon>Pentapetalae</taxon>
        <taxon>rosids</taxon>
        <taxon>fabids</taxon>
        <taxon>Malpighiales</taxon>
        <taxon>Rhizophoraceae</taxon>
        <taxon>Rhizophora</taxon>
    </lineage>
</organism>